<dbReference type="InterPro" id="IPR050523">
    <property type="entry name" value="AKR_Detox_Biosynth"/>
</dbReference>
<dbReference type="InterPro" id="IPR023210">
    <property type="entry name" value="NADP_OxRdtase_dom"/>
</dbReference>
<dbReference type="Gene3D" id="3.20.20.100">
    <property type="entry name" value="NADP-dependent oxidoreductase domain"/>
    <property type="match status" value="1"/>
</dbReference>
<protein>
    <recommendedName>
        <fullName evidence="2">NADP-dependent oxidoreductase domain-containing protein</fullName>
    </recommendedName>
</protein>
<dbReference type="PANTHER" id="PTHR43364">
    <property type="entry name" value="NADH-SPECIFIC METHYLGLYOXAL REDUCTASE-RELATED"/>
    <property type="match status" value="1"/>
</dbReference>
<name>A0A382NAZ1_9ZZZZ</name>
<gene>
    <name evidence="3" type="ORF">METZ01_LOCUS311218</name>
</gene>
<evidence type="ECO:0000313" key="3">
    <source>
        <dbReference type="EMBL" id="SVC58364.1"/>
    </source>
</evidence>
<dbReference type="Pfam" id="PF00248">
    <property type="entry name" value="Aldo_ket_red"/>
    <property type="match status" value="1"/>
</dbReference>
<dbReference type="InterPro" id="IPR036812">
    <property type="entry name" value="NAD(P)_OxRdtase_dom_sf"/>
</dbReference>
<dbReference type="PRINTS" id="PR00069">
    <property type="entry name" value="ALDKETRDTASE"/>
</dbReference>
<evidence type="ECO:0000256" key="1">
    <source>
        <dbReference type="ARBA" id="ARBA00023002"/>
    </source>
</evidence>
<dbReference type="EMBL" id="UINC01099246">
    <property type="protein sequence ID" value="SVC58364.1"/>
    <property type="molecule type" value="Genomic_DNA"/>
</dbReference>
<dbReference type="GO" id="GO:0016491">
    <property type="term" value="F:oxidoreductase activity"/>
    <property type="evidence" value="ECO:0007669"/>
    <property type="project" value="UniProtKB-KW"/>
</dbReference>
<reference evidence="3" key="1">
    <citation type="submission" date="2018-05" db="EMBL/GenBank/DDBJ databases">
        <authorList>
            <person name="Lanie J.A."/>
            <person name="Ng W.-L."/>
            <person name="Kazmierczak K.M."/>
            <person name="Andrzejewski T.M."/>
            <person name="Davidsen T.M."/>
            <person name="Wayne K.J."/>
            <person name="Tettelin H."/>
            <person name="Glass J.I."/>
            <person name="Rusch D."/>
            <person name="Podicherti R."/>
            <person name="Tsui H.-C.T."/>
            <person name="Winkler M.E."/>
        </authorList>
    </citation>
    <scope>NUCLEOTIDE SEQUENCE</scope>
</reference>
<dbReference type="InterPro" id="IPR020471">
    <property type="entry name" value="AKR"/>
</dbReference>
<sequence length="161" mass="17841">MEYVKLGSSGLLVSPLCLGTMMFGSVASQRESIAITHRAVDDGINFIDTANAYNNGLSETILGKALEDRRDKVVLVTKVNASTGDGPNDGGLSRYHILNEVENSLRRLRTDHIDIYMLHRRDFGTPLEESLGAMNDLVRQGKVRYIGMSNHYSWQVRGALD</sequence>
<dbReference type="SUPFAM" id="SSF51430">
    <property type="entry name" value="NAD(P)-linked oxidoreductase"/>
    <property type="match status" value="1"/>
</dbReference>
<organism evidence="3">
    <name type="scientific">marine metagenome</name>
    <dbReference type="NCBI Taxonomy" id="408172"/>
    <lineage>
        <taxon>unclassified sequences</taxon>
        <taxon>metagenomes</taxon>
        <taxon>ecological metagenomes</taxon>
    </lineage>
</organism>
<accession>A0A382NAZ1</accession>
<evidence type="ECO:0000259" key="2">
    <source>
        <dbReference type="Pfam" id="PF00248"/>
    </source>
</evidence>
<keyword evidence="1" id="KW-0560">Oxidoreductase</keyword>
<dbReference type="GO" id="GO:0005829">
    <property type="term" value="C:cytosol"/>
    <property type="evidence" value="ECO:0007669"/>
    <property type="project" value="TreeGrafter"/>
</dbReference>
<dbReference type="PANTHER" id="PTHR43364:SF4">
    <property type="entry name" value="NAD(P)-LINKED OXIDOREDUCTASE SUPERFAMILY PROTEIN"/>
    <property type="match status" value="1"/>
</dbReference>
<feature type="non-terminal residue" evidence="3">
    <location>
        <position position="161"/>
    </location>
</feature>
<dbReference type="AlphaFoldDB" id="A0A382NAZ1"/>
<feature type="domain" description="NADP-dependent oxidoreductase" evidence="2">
    <location>
        <begin position="15"/>
        <end position="159"/>
    </location>
</feature>
<proteinExistence type="predicted"/>